<dbReference type="EC" id="3.4.21.-" evidence="12"/>
<evidence type="ECO:0000256" key="6">
    <source>
        <dbReference type="ARBA" id="ARBA00023316"/>
    </source>
</evidence>
<keyword evidence="2 10" id="KW-0732">Signal</keyword>
<dbReference type="InterPro" id="IPR001967">
    <property type="entry name" value="Peptidase_S11_N"/>
</dbReference>
<comment type="similarity">
    <text evidence="1 9">Belongs to the peptidase S11 family.</text>
</comment>
<name>A0A7Z7HQS3_9PROT</name>
<feature type="domain" description="Peptidase S11 D-alanyl-D-alanine carboxypeptidase A N-terminal" evidence="11">
    <location>
        <begin position="61"/>
        <end position="282"/>
    </location>
</feature>
<dbReference type="PANTHER" id="PTHR21581">
    <property type="entry name" value="D-ALANYL-D-ALANINE CARBOXYPEPTIDASE"/>
    <property type="match status" value="1"/>
</dbReference>
<dbReference type="GO" id="GO:0008360">
    <property type="term" value="P:regulation of cell shape"/>
    <property type="evidence" value="ECO:0007669"/>
    <property type="project" value="UniProtKB-KW"/>
</dbReference>
<dbReference type="GO" id="GO:0009252">
    <property type="term" value="P:peptidoglycan biosynthetic process"/>
    <property type="evidence" value="ECO:0007669"/>
    <property type="project" value="UniProtKB-KW"/>
</dbReference>
<keyword evidence="13" id="KW-1185">Reference proteome</keyword>
<dbReference type="PANTHER" id="PTHR21581:SF26">
    <property type="entry name" value="D-ALANYL-D-ALANINE ENDOPEPTIDASE"/>
    <property type="match status" value="1"/>
</dbReference>
<sequence length="311" mass="33988">MHRNSKVLLAALLSLMLGLGSAPALAAGKQAKPATVKKQALQKVSAKKRATAVMEDYSTLRLYSNAVMVLDQSTGSVLYEKNSEAVLPIASITKLMMAMVALDAPPDLDEILQIDEDDVDTLKGTHSRLRVGTRLSREEMLRLALMSSENRAAFALSRYYPGGRPAFVAAMNRKAQMLGLQDTYFSDPTGLSAENVSSARDLARMVSVAQQYPLIRQFSTTSNYEVAFGGRTHVFNNTNSLVRSSSWDIGLSKTGFINEAGRCLVMQAWFNNKPTIIVLLDSIGKMTRIGDANRIKHWVENGASSLRHSAS</sequence>
<dbReference type="InterPro" id="IPR012338">
    <property type="entry name" value="Beta-lactam/transpept-like"/>
</dbReference>
<evidence type="ECO:0000256" key="3">
    <source>
        <dbReference type="ARBA" id="ARBA00022801"/>
    </source>
</evidence>
<evidence type="ECO:0000256" key="8">
    <source>
        <dbReference type="PIRSR" id="PIRSR618044-2"/>
    </source>
</evidence>
<feature type="active site" evidence="7">
    <location>
        <position position="148"/>
    </location>
</feature>
<dbReference type="AlphaFoldDB" id="A0A7Z7HQS3"/>
<reference evidence="12" key="1">
    <citation type="submission" date="2017-03" db="EMBL/GenBank/DDBJ databases">
        <authorList>
            <consortium name="AG Boll"/>
        </authorList>
    </citation>
    <scope>NUCLEOTIDE SEQUENCE [LARGE SCALE GENOMIC DNA]</scope>
    <source>
        <strain evidence="12">Chol</strain>
    </source>
</reference>
<accession>A0A7Z7HQS3</accession>
<feature type="signal peptide" evidence="10">
    <location>
        <begin position="1"/>
        <end position="26"/>
    </location>
</feature>
<evidence type="ECO:0000313" key="13">
    <source>
        <dbReference type="Proteomes" id="UP000242886"/>
    </source>
</evidence>
<evidence type="ECO:0000256" key="10">
    <source>
        <dbReference type="SAM" id="SignalP"/>
    </source>
</evidence>
<evidence type="ECO:0000256" key="9">
    <source>
        <dbReference type="RuleBase" id="RU004016"/>
    </source>
</evidence>
<gene>
    <name evidence="12" type="primary">pbpG</name>
    <name evidence="12" type="ORF">SDENCHOL_11009</name>
</gene>
<evidence type="ECO:0000256" key="1">
    <source>
        <dbReference type="ARBA" id="ARBA00007164"/>
    </source>
</evidence>
<feature type="active site" description="Proton acceptor" evidence="7">
    <location>
        <position position="94"/>
    </location>
</feature>
<dbReference type="PRINTS" id="PR00725">
    <property type="entry name" value="DADACBPTASE1"/>
</dbReference>
<evidence type="ECO:0000256" key="7">
    <source>
        <dbReference type="PIRSR" id="PIRSR618044-1"/>
    </source>
</evidence>
<dbReference type="GO" id="GO:0006508">
    <property type="term" value="P:proteolysis"/>
    <property type="evidence" value="ECO:0007669"/>
    <property type="project" value="InterPro"/>
</dbReference>
<evidence type="ECO:0000259" key="11">
    <source>
        <dbReference type="Pfam" id="PF00768"/>
    </source>
</evidence>
<dbReference type="Proteomes" id="UP000242886">
    <property type="component" value="Chromosome SDENCHOL"/>
</dbReference>
<feature type="binding site" evidence="8">
    <location>
        <position position="253"/>
    </location>
    <ligand>
        <name>substrate</name>
    </ligand>
</feature>
<protein>
    <submittedName>
        <fullName evidence="12">D-alanyl-D-alanine endopeptidase</fullName>
        <ecNumber evidence="12">3.4.21.-</ecNumber>
    </submittedName>
</protein>
<evidence type="ECO:0000256" key="2">
    <source>
        <dbReference type="ARBA" id="ARBA00022729"/>
    </source>
</evidence>
<dbReference type="Pfam" id="PF00768">
    <property type="entry name" value="Peptidase_S11"/>
    <property type="match status" value="1"/>
</dbReference>
<keyword evidence="6" id="KW-0961">Cell wall biogenesis/degradation</keyword>
<dbReference type="NCBIfam" id="NF008668">
    <property type="entry name" value="PRK11669.1"/>
    <property type="match status" value="1"/>
</dbReference>
<keyword evidence="4" id="KW-0133">Cell shape</keyword>
<dbReference type="GO" id="GO:0009002">
    <property type="term" value="F:serine-type D-Ala-D-Ala carboxypeptidase activity"/>
    <property type="evidence" value="ECO:0007669"/>
    <property type="project" value="InterPro"/>
</dbReference>
<organism evidence="12 13">
    <name type="scientific">Sterolibacterium denitrificans</name>
    <dbReference type="NCBI Taxonomy" id="157592"/>
    <lineage>
        <taxon>Bacteria</taxon>
        <taxon>Pseudomonadati</taxon>
        <taxon>Pseudomonadota</taxon>
        <taxon>Betaproteobacteria</taxon>
        <taxon>Nitrosomonadales</taxon>
        <taxon>Sterolibacteriaceae</taxon>
        <taxon>Sterolibacterium</taxon>
    </lineage>
</organism>
<feature type="chain" id="PRO_5030629372" evidence="10">
    <location>
        <begin position="27"/>
        <end position="311"/>
    </location>
</feature>
<feature type="active site" description="Acyl-ester intermediate" evidence="7">
    <location>
        <position position="91"/>
    </location>
</feature>
<dbReference type="Gene3D" id="3.40.710.10">
    <property type="entry name" value="DD-peptidase/beta-lactamase superfamily"/>
    <property type="match status" value="1"/>
</dbReference>
<evidence type="ECO:0000313" key="12">
    <source>
        <dbReference type="EMBL" id="SMB24197.1"/>
    </source>
</evidence>
<dbReference type="InterPro" id="IPR018044">
    <property type="entry name" value="Peptidase_S11"/>
</dbReference>
<dbReference type="GO" id="GO:0071555">
    <property type="term" value="P:cell wall organization"/>
    <property type="evidence" value="ECO:0007669"/>
    <property type="project" value="UniProtKB-KW"/>
</dbReference>
<evidence type="ECO:0000256" key="4">
    <source>
        <dbReference type="ARBA" id="ARBA00022960"/>
    </source>
</evidence>
<keyword evidence="3 12" id="KW-0378">Hydrolase</keyword>
<keyword evidence="5" id="KW-0573">Peptidoglycan synthesis</keyword>
<evidence type="ECO:0000256" key="5">
    <source>
        <dbReference type="ARBA" id="ARBA00022984"/>
    </source>
</evidence>
<dbReference type="SUPFAM" id="SSF56601">
    <property type="entry name" value="beta-lactamase/transpeptidase-like"/>
    <property type="match status" value="1"/>
</dbReference>
<dbReference type="EMBL" id="LT837803">
    <property type="protein sequence ID" value="SMB24197.1"/>
    <property type="molecule type" value="Genomic_DNA"/>
</dbReference>
<proteinExistence type="inferred from homology"/>